<dbReference type="Proteomes" id="UP000038045">
    <property type="component" value="Unplaced"/>
</dbReference>
<feature type="transmembrane region" description="Helical" evidence="1">
    <location>
        <begin position="601"/>
        <end position="629"/>
    </location>
</feature>
<evidence type="ECO:0000313" key="2">
    <source>
        <dbReference type="Proteomes" id="UP000038045"/>
    </source>
</evidence>
<keyword evidence="1" id="KW-0472">Membrane</keyword>
<sequence length="654" mass="77662">MTMTKVQSNYLWEFNNEIESLIKNDIIKTSDLEEYDSLFRDVMDILRRQQEGKNIDILIEKYELLKEKLSSFLKNSTRIGEKFTCLRNDVEKFNKDLFLTDKFIDVDVCESLDFLCRLIEIELSNGGKDFIVQENKFLSIFEKKLSECQDYVKYVSNETYINKELHHEIFECKKTVDLEYKAIIKSGYVEENETLTNGLLKIKNDFENLEDHVIEHNNFVKALTKIKEANKTLCHSNSEGDILNLRNIMQSIKLLLQTMRDSNYRIQLRKWLDNSLQIWSKHLKSISHNETRDMYYGEVEFRIQQVIEEQEKFKNVPCYGLNEAEILLEKVKCHEDEIAKLTYDIDRYGNMIFFEGYPIFEIGKENLDILRNNIKHIKDTLEDEIDVEKKFTVRFANIIKDWNNVIYFDKTNTDLDTLKEWKRNGKNFLNEWFLFRLEYKSRSKSFIVADALLDNLLSKEDDCVVDEYKICYKNVIKNVMDKSFRFSLTGKQIDDILAIKDLDNTIEELEESVYEWNDINDVVMNDIDKLVNKLHSLKIGGDKDKHEDKLPPEMASKIVEDHEKDETIDSDISIDKKLTLDDTLEPLYINSKNISLKKKNIWFSCIEISIFILFLLPIVGVFTMVFYYGREEILPCHFREFWWLHIKRNGKTPF</sequence>
<name>A0A0N5A1A9_PARTI</name>
<evidence type="ECO:0000256" key="1">
    <source>
        <dbReference type="SAM" id="Phobius"/>
    </source>
</evidence>
<protein>
    <submittedName>
        <fullName evidence="3">KASH domain-containing protein</fullName>
    </submittedName>
</protein>
<accession>A0A0N5A1A9</accession>
<dbReference type="AlphaFoldDB" id="A0A0N5A1A9"/>
<keyword evidence="2" id="KW-1185">Reference proteome</keyword>
<keyword evidence="1" id="KW-1133">Transmembrane helix</keyword>
<evidence type="ECO:0000313" key="3">
    <source>
        <dbReference type="WBParaSite" id="PTRK_0001540900.1"/>
    </source>
</evidence>
<reference evidence="3" key="1">
    <citation type="submission" date="2017-02" db="UniProtKB">
        <authorList>
            <consortium name="WormBaseParasite"/>
        </authorList>
    </citation>
    <scope>IDENTIFICATION</scope>
</reference>
<keyword evidence="1" id="KW-0812">Transmembrane</keyword>
<dbReference type="WBParaSite" id="PTRK_0001540900.1">
    <property type="protein sequence ID" value="PTRK_0001540900.1"/>
    <property type="gene ID" value="PTRK_0001540900"/>
</dbReference>
<proteinExistence type="predicted"/>
<organism evidence="2 3">
    <name type="scientific">Parastrongyloides trichosuri</name>
    <name type="common">Possum-specific nematode worm</name>
    <dbReference type="NCBI Taxonomy" id="131310"/>
    <lineage>
        <taxon>Eukaryota</taxon>
        <taxon>Metazoa</taxon>
        <taxon>Ecdysozoa</taxon>
        <taxon>Nematoda</taxon>
        <taxon>Chromadorea</taxon>
        <taxon>Rhabditida</taxon>
        <taxon>Tylenchina</taxon>
        <taxon>Panagrolaimomorpha</taxon>
        <taxon>Strongyloidoidea</taxon>
        <taxon>Strongyloididae</taxon>
        <taxon>Parastrongyloides</taxon>
    </lineage>
</organism>